<gene>
    <name evidence="5" type="ORF">V6N12_027924</name>
</gene>
<dbReference type="SUPFAM" id="SSF81923">
    <property type="entry name" value="Double Clp-N motif"/>
    <property type="match status" value="1"/>
</dbReference>
<dbReference type="InterPro" id="IPR036628">
    <property type="entry name" value="Clp_N_dom_sf"/>
</dbReference>
<organism evidence="5 6">
    <name type="scientific">Hibiscus sabdariffa</name>
    <name type="common">roselle</name>
    <dbReference type="NCBI Taxonomy" id="183260"/>
    <lineage>
        <taxon>Eukaryota</taxon>
        <taxon>Viridiplantae</taxon>
        <taxon>Streptophyta</taxon>
        <taxon>Embryophyta</taxon>
        <taxon>Tracheophyta</taxon>
        <taxon>Spermatophyta</taxon>
        <taxon>Magnoliopsida</taxon>
        <taxon>eudicotyledons</taxon>
        <taxon>Gunneridae</taxon>
        <taxon>Pentapetalae</taxon>
        <taxon>rosids</taxon>
        <taxon>malvids</taxon>
        <taxon>Malvales</taxon>
        <taxon>Malvaceae</taxon>
        <taxon>Malvoideae</taxon>
        <taxon>Hibiscus</taxon>
    </lineage>
</organism>
<dbReference type="PROSITE" id="PS51903">
    <property type="entry name" value="CLP_R"/>
    <property type="match status" value="1"/>
</dbReference>
<evidence type="ECO:0000259" key="4">
    <source>
        <dbReference type="PROSITE" id="PS51903"/>
    </source>
</evidence>
<dbReference type="EMBL" id="JBBPBM010000008">
    <property type="protein sequence ID" value="KAK8571854.1"/>
    <property type="molecule type" value="Genomic_DNA"/>
</dbReference>
<evidence type="ECO:0000256" key="3">
    <source>
        <dbReference type="PROSITE-ProRule" id="PRU01251"/>
    </source>
</evidence>
<evidence type="ECO:0000313" key="5">
    <source>
        <dbReference type="EMBL" id="KAK8571854.1"/>
    </source>
</evidence>
<feature type="domain" description="Clp R" evidence="4">
    <location>
        <begin position="77"/>
        <end position="223"/>
    </location>
</feature>
<evidence type="ECO:0000256" key="2">
    <source>
        <dbReference type="ARBA" id="ARBA00022840"/>
    </source>
</evidence>
<reference evidence="5 6" key="1">
    <citation type="journal article" date="2024" name="G3 (Bethesda)">
        <title>Genome assembly of Hibiscus sabdariffa L. provides insights into metabolisms of medicinal natural products.</title>
        <authorList>
            <person name="Kim T."/>
        </authorList>
    </citation>
    <scope>NUCLEOTIDE SEQUENCE [LARGE SCALE GENOMIC DNA]</scope>
    <source>
        <strain evidence="5">TK-2024</strain>
        <tissue evidence="5">Old leaves</tissue>
    </source>
</reference>
<dbReference type="Gene3D" id="1.10.1780.10">
    <property type="entry name" value="Clp, N-terminal domain"/>
    <property type="match status" value="1"/>
</dbReference>
<evidence type="ECO:0000256" key="1">
    <source>
        <dbReference type="ARBA" id="ARBA00022741"/>
    </source>
</evidence>
<dbReference type="Proteomes" id="UP001472677">
    <property type="component" value="Unassembled WGS sequence"/>
</dbReference>
<dbReference type="InterPro" id="IPR041546">
    <property type="entry name" value="ClpA/ClpB_AAA_lid"/>
</dbReference>
<dbReference type="Pfam" id="PF17871">
    <property type="entry name" value="AAA_lid_9"/>
    <property type="match status" value="1"/>
</dbReference>
<dbReference type="PANTHER" id="PTHR47016:SF5">
    <property type="entry name" value="CLP DOMAIN SUPERFAMILY PROTEIN"/>
    <property type="match status" value="1"/>
</dbReference>
<keyword evidence="6" id="KW-1185">Reference proteome</keyword>
<dbReference type="Pfam" id="PF02861">
    <property type="entry name" value="Clp_N"/>
    <property type="match status" value="1"/>
</dbReference>
<proteinExistence type="predicted"/>
<evidence type="ECO:0000313" key="6">
    <source>
        <dbReference type="Proteomes" id="UP001472677"/>
    </source>
</evidence>
<dbReference type="Gene3D" id="1.10.8.60">
    <property type="match status" value="1"/>
</dbReference>
<dbReference type="InterPro" id="IPR004176">
    <property type="entry name" value="Clp_R_N"/>
</dbReference>
<sequence length="341" mass="37169">MAQFLAQSTIIPALVTSRSHGLSKESGKLRIGSFSGLRCSNSSDNMVSLGQDFRSKVAISVSSRRGRGGRCVPKAMIERFSDKAMTVITLAQEEAIGLGYNYVGTEHILLGLIGEGTGIAAKVLKSMRINLRDARVEVEKITGRGSGFVSAEIPFSLPFSPRANRVLEFTCEEVQLVGHNYIESEHLLLGLLREGEGVAACVLESLGADPSNTRTQVIHMVGEGNEVRVVTEGASDMPTLEEYGTNLIKLAEEGKLDLGVGWQDEIEYFIQILGCVTLDKAIELMDEAGSCVRLRHAQLLELEKELRQIIKSKNEAVRSQDFDKITAIQEMNEPEAGDGDQ</sequence>
<dbReference type="Gene3D" id="4.10.860.10">
    <property type="entry name" value="UVR domain"/>
    <property type="match status" value="1"/>
</dbReference>
<keyword evidence="3" id="KW-0677">Repeat</keyword>
<keyword evidence="2" id="KW-0067">ATP-binding</keyword>
<dbReference type="InterPro" id="IPR044217">
    <property type="entry name" value="CLPT1/2"/>
</dbReference>
<name>A0ABR2F4B9_9ROSI</name>
<protein>
    <recommendedName>
        <fullName evidence="4">Clp R domain-containing protein</fullName>
    </recommendedName>
</protein>
<accession>A0ABR2F4B9</accession>
<dbReference type="PANTHER" id="PTHR47016">
    <property type="entry name" value="ATP-DEPENDENT CLP PROTEASE ATP-BINDING SUBUNIT CLPT1, CHLOROPLASTIC"/>
    <property type="match status" value="1"/>
</dbReference>
<comment type="caution">
    <text evidence="5">The sequence shown here is derived from an EMBL/GenBank/DDBJ whole genome shotgun (WGS) entry which is preliminary data.</text>
</comment>
<keyword evidence="1" id="KW-0547">Nucleotide-binding</keyword>